<comment type="caution">
    <text evidence="1">The sequence shown here is derived from an EMBL/GenBank/DDBJ whole genome shotgun (WGS) entry which is preliminary data.</text>
</comment>
<reference evidence="1 2" key="1">
    <citation type="submission" date="2022-05" db="EMBL/GenBank/DDBJ databases">
        <authorList>
            <consortium name="Genoscope - CEA"/>
            <person name="William W."/>
        </authorList>
    </citation>
    <scope>NUCLEOTIDE SEQUENCE [LARGE SCALE GENOMIC DNA]</scope>
</reference>
<organism evidence="1 2">
    <name type="scientific">Porites lobata</name>
    <dbReference type="NCBI Taxonomy" id="104759"/>
    <lineage>
        <taxon>Eukaryota</taxon>
        <taxon>Metazoa</taxon>
        <taxon>Cnidaria</taxon>
        <taxon>Anthozoa</taxon>
        <taxon>Hexacorallia</taxon>
        <taxon>Scleractinia</taxon>
        <taxon>Fungiina</taxon>
        <taxon>Poritidae</taxon>
        <taxon>Porites</taxon>
    </lineage>
</organism>
<name>A0ABN8MP85_9CNID</name>
<evidence type="ECO:0000313" key="2">
    <source>
        <dbReference type="Proteomes" id="UP001159405"/>
    </source>
</evidence>
<keyword evidence="2" id="KW-1185">Reference proteome</keyword>
<accession>A0ABN8MP85</accession>
<gene>
    <name evidence="1" type="ORF">PLOB_00000285</name>
</gene>
<protein>
    <submittedName>
        <fullName evidence="1">Uncharacterized protein</fullName>
    </submittedName>
</protein>
<proteinExistence type="predicted"/>
<dbReference type="EMBL" id="CALNXK010000001">
    <property type="protein sequence ID" value="CAH3032766.1"/>
    <property type="molecule type" value="Genomic_DNA"/>
</dbReference>
<evidence type="ECO:0000313" key="1">
    <source>
        <dbReference type="EMBL" id="CAH3032766.1"/>
    </source>
</evidence>
<dbReference type="Proteomes" id="UP001159405">
    <property type="component" value="Unassembled WGS sequence"/>
</dbReference>
<sequence>MYEYSNTRHPNIKFTMEAEIIMDIMVSCRFWIGGNLCPCITSVFRKKTYTGLLTNYFSFTPFQYKLGLIKTLINGAYKINKIT</sequence>